<keyword evidence="3" id="KW-1185">Reference proteome</keyword>
<dbReference type="GeneTree" id="ENSGT00940000160789"/>
<organism evidence="2 3">
    <name type="scientific">Myripristis murdjan</name>
    <name type="common">pinecone soldierfish</name>
    <dbReference type="NCBI Taxonomy" id="586833"/>
    <lineage>
        <taxon>Eukaryota</taxon>
        <taxon>Metazoa</taxon>
        <taxon>Chordata</taxon>
        <taxon>Craniata</taxon>
        <taxon>Vertebrata</taxon>
        <taxon>Euteleostomi</taxon>
        <taxon>Actinopterygii</taxon>
        <taxon>Neopterygii</taxon>
        <taxon>Teleostei</taxon>
        <taxon>Neoteleostei</taxon>
        <taxon>Acanthomorphata</taxon>
        <taxon>Holocentriformes</taxon>
        <taxon>Holocentridae</taxon>
        <taxon>Myripristis</taxon>
    </lineage>
</organism>
<keyword evidence="1" id="KW-0175">Coiled coil</keyword>
<evidence type="ECO:0000313" key="3">
    <source>
        <dbReference type="Proteomes" id="UP000472263"/>
    </source>
</evidence>
<dbReference type="Gene3D" id="3.30.70.1820">
    <property type="entry name" value="L1 transposable element, RRM domain"/>
    <property type="match status" value="1"/>
</dbReference>
<reference evidence="2" key="1">
    <citation type="submission" date="2019-06" db="EMBL/GenBank/DDBJ databases">
        <authorList>
            <consortium name="Wellcome Sanger Institute Data Sharing"/>
        </authorList>
    </citation>
    <scope>NUCLEOTIDE SEQUENCE [LARGE SCALE GENOMIC DNA]</scope>
</reference>
<name>A0A667ZPJ3_9TELE</name>
<dbReference type="Ensembl" id="ENSMMDT00005035522.1">
    <property type="protein sequence ID" value="ENSMMDP00005034756.1"/>
    <property type="gene ID" value="ENSMMDG00005016334.1"/>
</dbReference>
<dbReference type="Gene3D" id="1.20.5.340">
    <property type="match status" value="1"/>
</dbReference>
<evidence type="ECO:0008006" key="4">
    <source>
        <dbReference type="Google" id="ProtNLM"/>
    </source>
</evidence>
<dbReference type="InParanoid" id="A0A667ZPJ3"/>
<dbReference type="AlphaFoldDB" id="A0A667ZPJ3"/>
<proteinExistence type="predicted"/>
<dbReference type="InterPro" id="IPR004244">
    <property type="entry name" value="Transposase_22"/>
</dbReference>
<reference evidence="2" key="2">
    <citation type="submission" date="2025-08" db="UniProtKB">
        <authorList>
            <consortium name="Ensembl"/>
        </authorList>
    </citation>
    <scope>IDENTIFICATION</scope>
</reference>
<dbReference type="SUPFAM" id="SSF57997">
    <property type="entry name" value="Tropomyosin"/>
    <property type="match status" value="1"/>
</dbReference>
<accession>A0A667ZPJ3</accession>
<evidence type="ECO:0000256" key="1">
    <source>
        <dbReference type="SAM" id="Coils"/>
    </source>
</evidence>
<evidence type="ECO:0000313" key="2">
    <source>
        <dbReference type="Ensembl" id="ENSMMDP00005034756.1"/>
    </source>
</evidence>
<feature type="coiled-coil region" evidence="1">
    <location>
        <begin position="39"/>
        <end position="94"/>
    </location>
</feature>
<dbReference type="PANTHER" id="PTHR11505">
    <property type="entry name" value="L1 TRANSPOSABLE ELEMENT-RELATED"/>
    <property type="match status" value="1"/>
</dbReference>
<protein>
    <recommendedName>
        <fullName evidence="4">L1 transposable element RRM domain-containing protein</fullName>
    </recommendedName>
</protein>
<dbReference type="Proteomes" id="UP000472263">
    <property type="component" value="Chromosome 14"/>
</dbReference>
<sequence length="265" mass="30320">MSLAQTNAPGEITLQAVWDAIQGIKQHIDEKTEPLQTSLAALQTSLNNVNGHIEELENRVSTNEDDIENHKTRLEQLEESHAHLVDKIEDLENRSRRSNLRFIHVPESAEGRDIIAFMSRLIPELLGHENFPEPPAIERAHRSPTFRRVDDTAKPRPILVKLLNFQDKVKILRLARKKNQLLYNGSRIHIYPDFSPELAKKRRGFDKVKRRLHELNYKFSLRYPCTLSVLVDGKVQLFRSPEDAELAFMPPSPASEVSMGSPEGT</sequence>
<reference evidence="2" key="3">
    <citation type="submission" date="2025-09" db="UniProtKB">
        <authorList>
            <consortium name="Ensembl"/>
        </authorList>
    </citation>
    <scope>IDENTIFICATION</scope>
</reference>